<sequence length="318" mass="34772">MNPHPLQTIKQLCVSSIALGAWLFASSATADNSELPKGHFLLPEVGNMVGQVYTVTAAEDDTLLDIARIHNVGYEEIRMANPDVSLWVPGEGTEVTIPGQFILPDEERTGIVINVAELRLYYYPDVEAGEAPRVETYPIGIGRDAYNTPLGITETTMRLENPAWYPPESIRREAAERGDPAPAVVPPGADNPLGKYAILLDIPGYLIHGTNQPDGIGMRASRGCIRMHPEDIESVFWRVPVGTQVNIIDSPIKVGWDTSGKGYIQAFTATDENAYGMDTLLNVVGLIEEHEGDNTHSANYEQVREVLERANGQIVPLS</sequence>
<dbReference type="STRING" id="213554.FF32_11010"/>
<keyword evidence="3" id="KW-0328">Glycosyltransferase</keyword>
<gene>
    <name evidence="12" type="ORF">JI62_15555</name>
</gene>
<keyword evidence="6 9" id="KW-0133">Cell shape</keyword>
<dbReference type="GO" id="GO:0008360">
    <property type="term" value="P:regulation of cell shape"/>
    <property type="evidence" value="ECO:0007669"/>
    <property type="project" value="UniProtKB-UniRule"/>
</dbReference>
<keyword evidence="7 9" id="KW-0573">Peptidoglycan synthesis</keyword>
<dbReference type="SUPFAM" id="SSF141523">
    <property type="entry name" value="L,D-transpeptidase catalytic domain-like"/>
    <property type="match status" value="1"/>
</dbReference>
<evidence type="ECO:0000256" key="6">
    <source>
        <dbReference type="ARBA" id="ARBA00022960"/>
    </source>
</evidence>
<organism evidence="12 13">
    <name type="scientific">Halomonas campaniensis</name>
    <dbReference type="NCBI Taxonomy" id="213554"/>
    <lineage>
        <taxon>Bacteria</taxon>
        <taxon>Pseudomonadati</taxon>
        <taxon>Pseudomonadota</taxon>
        <taxon>Gammaproteobacteria</taxon>
        <taxon>Oceanospirillales</taxon>
        <taxon>Halomonadaceae</taxon>
        <taxon>Halomonas</taxon>
    </lineage>
</organism>
<keyword evidence="13" id="KW-1185">Reference proteome</keyword>
<evidence type="ECO:0000256" key="4">
    <source>
        <dbReference type="ARBA" id="ARBA00022679"/>
    </source>
</evidence>
<evidence type="ECO:0000256" key="3">
    <source>
        <dbReference type="ARBA" id="ARBA00022676"/>
    </source>
</evidence>
<feature type="active site" description="Proton donor/acceptor" evidence="9">
    <location>
        <position position="208"/>
    </location>
</feature>
<dbReference type="GO" id="GO:0016757">
    <property type="term" value="F:glycosyltransferase activity"/>
    <property type="evidence" value="ECO:0007669"/>
    <property type="project" value="UniProtKB-KW"/>
</dbReference>
<dbReference type="AlphaFoldDB" id="A0A246RY06"/>
<dbReference type="InterPro" id="IPR018392">
    <property type="entry name" value="LysM"/>
</dbReference>
<dbReference type="RefSeq" id="WP_088701042.1">
    <property type="nucleotide sequence ID" value="NZ_JPUA01000034.1"/>
</dbReference>
<dbReference type="InterPro" id="IPR038063">
    <property type="entry name" value="Transpep_catalytic_dom"/>
</dbReference>
<feature type="chain" id="PRO_5013395032" description="L,D-TPase catalytic domain-containing protein" evidence="10">
    <location>
        <begin position="31"/>
        <end position="318"/>
    </location>
</feature>
<evidence type="ECO:0000256" key="7">
    <source>
        <dbReference type="ARBA" id="ARBA00022984"/>
    </source>
</evidence>
<keyword evidence="8 9" id="KW-0961">Cell wall biogenesis/degradation</keyword>
<dbReference type="Gene3D" id="2.40.440.10">
    <property type="entry name" value="L,D-transpeptidase catalytic domain-like"/>
    <property type="match status" value="1"/>
</dbReference>
<dbReference type="PANTHER" id="PTHR30582">
    <property type="entry name" value="L,D-TRANSPEPTIDASE"/>
    <property type="match status" value="1"/>
</dbReference>
<dbReference type="OrthoDB" id="9787225at2"/>
<dbReference type="CDD" id="cd00118">
    <property type="entry name" value="LysM"/>
    <property type="match status" value="1"/>
</dbReference>
<keyword evidence="5" id="KW-0378">Hydrolase</keyword>
<accession>A0A246RY06</accession>
<keyword evidence="10" id="KW-0732">Signal</keyword>
<keyword evidence="4" id="KW-0808">Transferase</keyword>
<dbReference type="Pfam" id="PF03734">
    <property type="entry name" value="YkuD"/>
    <property type="match status" value="1"/>
</dbReference>
<proteinExistence type="inferred from homology"/>
<dbReference type="Proteomes" id="UP000197334">
    <property type="component" value="Unassembled WGS sequence"/>
</dbReference>
<dbReference type="InterPro" id="IPR005490">
    <property type="entry name" value="LD_TPept_cat_dom"/>
</dbReference>
<evidence type="ECO:0000259" key="11">
    <source>
        <dbReference type="PROSITE" id="PS52029"/>
    </source>
</evidence>
<feature type="domain" description="L,D-TPase catalytic" evidence="11">
    <location>
        <begin position="109"/>
        <end position="248"/>
    </location>
</feature>
<dbReference type="PROSITE" id="PS52029">
    <property type="entry name" value="LD_TPASE"/>
    <property type="match status" value="1"/>
</dbReference>
<dbReference type="UniPathway" id="UPA00219"/>
<reference evidence="12 13" key="1">
    <citation type="submission" date="2014-08" db="EMBL/GenBank/DDBJ databases">
        <title>Draft genome sequence of a novel L-asparaginase producing marine bacterium, Halomonas campaniensis.</title>
        <authorList>
            <person name="Sundarakrishnan B."/>
            <person name="Moushumi Priya A."/>
            <person name="Raman G."/>
            <person name="Sakthivel N."/>
            <person name="Park S."/>
            <person name="Jayachandran S."/>
        </authorList>
    </citation>
    <scope>NUCLEOTIDE SEQUENCE [LARGE SCALE GENOMIC DNA]</scope>
    <source>
        <strain evidence="12 13">SK03</strain>
    </source>
</reference>
<evidence type="ECO:0000313" key="13">
    <source>
        <dbReference type="Proteomes" id="UP000197334"/>
    </source>
</evidence>
<evidence type="ECO:0000256" key="1">
    <source>
        <dbReference type="ARBA" id="ARBA00004752"/>
    </source>
</evidence>
<dbReference type="GO" id="GO:0018104">
    <property type="term" value="P:peptidoglycan-protein cross-linking"/>
    <property type="evidence" value="ECO:0007669"/>
    <property type="project" value="TreeGrafter"/>
</dbReference>
<evidence type="ECO:0000256" key="9">
    <source>
        <dbReference type="PROSITE-ProRule" id="PRU01373"/>
    </source>
</evidence>
<feature type="active site" description="Nucleophile" evidence="9">
    <location>
        <position position="224"/>
    </location>
</feature>
<dbReference type="GO" id="GO:0071555">
    <property type="term" value="P:cell wall organization"/>
    <property type="evidence" value="ECO:0007669"/>
    <property type="project" value="UniProtKB-UniRule"/>
</dbReference>
<dbReference type="EMBL" id="JPUA01000034">
    <property type="protein sequence ID" value="OWV29038.1"/>
    <property type="molecule type" value="Genomic_DNA"/>
</dbReference>
<evidence type="ECO:0000256" key="5">
    <source>
        <dbReference type="ARBA" id="ARBA00022801"/>
    </source>
</evidence>
<dbReference type="InterPro" id="IPR050979">
    <property type="entry name" value="LD-transpeptidase"/>
</dbReference>
<feature type="signal peptide" evidence="10">
    <location>
        <begin position="1"/>
        <end position="30"/>
    </location>
</feature>
<dbReference type="PANTHER" id="PTHR30582:SF24">
    <property type="entry name" value="L,D-TRANSPEPTIDASE ERFK_SRFK-RELATED"/>
    <property type="match status" value="1"/>
</dbReference>
<protein>
    <recommendedName>
        <fullName evidence="11">L,D-TPase catalytic domain-containing protein</fullName>
    </recommendedName>
</protein>
<dbReference type="GO" id="GO:0005576">
    <property type="term" value="C:extracellular region"/>
    <property type="evidence" value="ECO:0007669"/>
    <property type="project" value="TreeGrafter"/>
</dbReference>
<dbReference type="GO" id="GO:0071972">
    <property type="term" value="F:peptidoglycan L,D-transpeptidase activity"/>
    <property type="evidence" value="ECO:0007669"/>
    <property type="project" value="TreeGrafter"/>
</dbReference>
<evidence type="ECO:0000256" key="2">
    <source>
        <dbReference type="ARBA" id="ARBA00005992"/>
    </source>
</evidence>
<dbReference type="CDD" id="cd16913">
    <property type="entry name" value="YkuD_like"/>
    <property type="match status" value="1"/>
</dbReference>
<name>A0A246RY06_9GAMM</name>
<evidence type="ECO:0000256" key="10">
    <source>
        <dbReference type="SAM" id="SignalP"/>
    </source>
</evidence>
<comment type="caution">
    <text evidence="12">The sequence shown here is derived from an EMBL/GenBank/DDBJ whole genome shotgun (WGS) entry which is preliminary data.</text>
</comment>
<comment type="similarity">
    <text evidence="2">Belongs to the YkuD family.</text>
</comment>
<comment type="pathway">
    <text evidence="1 9">Cell wall biogenesis; peptidoglycan biosynthesis.</text>
</comment>
<evidence type="ECO:0000313" key="12">
    <source>
        <dbReference type="EMBL" id="OWV29038.1"/>
    </source>
</evidence>
<evidence type="ECO:0000256" key="8">
    <source>
        <dbReference type="ARBA" id="ARBA00023316"/>
    </source>
</evidence>